<dbReference type="Proteomes" id="UP001165082">
    <property type="component" value="Unassembled WGS sequence"/>
</dbReference>
<keyword evidence="3" id="KW-1185">Reference proteome</keyword>
<name>A0A9W7CJS0_9STRA</name>
<comment type="caution">
    <text evidence="2">The sequence shown here is derived from an EMBL/GenBank/DDBJ whole genome shotgun (WGS) entry which is preliminary data.</text>
</comment>
<gene>
    <name evidence="2" type="ORF">TrRE_jg5983</name>
</gene>
<accession>A0A9W7CJS0</accession>
<sequence length="129" mass="14065">MGGRVAMLAAAKATKSDVAPKLTFEVSALVVEDMDIKVRPPPFNVTWGEGNFDRKFSTLEDCSKALSGAGYEESRILSWATDGRIRNVEGDGEGEGEAWIGEGNARDSVRQGELGEDEEEAPRVRCDYH</sequence>
<protein>
    <submittedName>
        <fullName evidence="2">Uncharacterized protein</fullName>
    </submittedName>
</protein>
<dbReference type="EMBL" id="BRXZ01000187">
    <property type="protein sequence ID" value="GMI06975.1"/>
    <property type="molecule type" value="Genomic_DNA"/>
</dbReference>
<feature type="region of interest" description="Disordered" evidence="1">
    <location>
        <begin position="87"/>
        <end position="129"/>
    </location>
</feature>
<reference evidence="2" key="1">
    <citation type="submission" date="2022-07" db="EMBL/GenBank/DDBJ databases">
        <title>Genome analysis of Parmales, a sister group of diatoms, reveals the evolutionary specialization of diatoms from phago-mixotrophs to photoautotrophs.</title>
        <authorList>
            <person name="Ban H."/>
            <person name="Sato S."/>
            <person name="Yoshikawa S."/>
            <person name="Kazumasa Y."/>
            <person name="Nakamura Y."/>
            <person name="Ichinomiya M."/>
            <person name="Saitoh K."/>
            <person name="Sato N."/>
            <person name="Blanc-Mathieu R."/>
            <person name="Endo H."/>
            <person name="Kuwata A."/>
            <person name="Ogata H."/>
        </authorList>
    </citation>
    <scope>NUCLEOTIDE SEQUENCE</scope>
</reference>
<proteinExistence type="predicted"/>
<evidence type="ECO:0000256" key="1">
    <source>
        <dbReference type="SAM" id="MobiDB-lite"/>
    </source>
</evidence>
<evidence type="ECO:0000313" key="3">
    <source>
        <dbReference type="Proteomes" id="UP001165082"/>
    </source>
</evidence>
<evidence type="ECO:0000313" key="2">
    <source>
        <dbReference type="EMBL" id="GMI06975.1"/>
    </source>
</evidence>
<dbReference type="AlphaFoldDB" id="A0A9W7CJS0"/>
<organism evidence="2 3">
    <name type="scientific">Triparma retinervis</name>
    <dbReference type="NCBI Taxonomy" id="2557542"/>
    <lineage>
        <taxon>Eukaryota</taxon>
        <taxon>Sar</taxon>
        <taxon>Stramenopiles</taxon>
        <taxon>Ochrophyta</taxon>
        <taxon>Bolidophyceae</taxon>
        <taxon>Parmales</taxon>
        <taxon>Triparmaceae</taxon>
        <taxon>Triparma</taxon>
    </lineage>
</organism>
<dbReference type="OrthoDB" id="194865at2759"/>